<evidence type="ECO:0000256" key="1">
    <source>
        <dbReference type="ARBA" id="ARBA00022962"/>
    </source>
</evidence>
<dbReference type="Pfam" id="PF00117">
    <property type="entry name" value="GATase"/>
    <property type="match status" value="1"/>
</dbReference>
<sequence length="192" mass="21049">MAVLIDNYDSFTYNIAQYLEELGARVVVARNDRIDVAGIKALAPTHLLISPGPGRPEESGISCEVVRRLTGETPILGVCLGHQVIGHVMGARVDRGPRPVHGSTSRIYHDGKSIFKGIESPFEATRYHSLVVMSENVPDCLEVSCRTEDGLVMGVRHREALVEGVQFHPESILTNCGKTILANFLEMEGGWR</sequence>
<dbReference type="AlphaFoldDB" id="A0A2N3G7X7"/>
<dbReference type="InterPro" id="IPR017926">
    <property type="entry name" value="GATASE"/>
</dbReference>
<evidence type="ECO:0000259" key="2">
    <source>
        <dbReference type="Pfam" id="PF00117"/>
    </source>
</evidence>
<accession>A0A2N3G7X7</accession>
<dbReference type="SUPFAM" id="SSF52317">
    <property type="entry name" value="Class I glutamine amidotransferase-like"/>
    <property type="match status" value="1"/>
</dbReference>
<dbReference type="GO" id="GO:0000162">
    <property type="term" value="P:L-tryptophan biosynthetic process"/>
    <property type="evidence" value="ECO:0007669"/>
    <property type="project" value="TreeGrafter"/>
</dbReference>
<dbReference type="InterPro" id="IPR050472">
    <property type="entry name" value="Anth_synth/Amidotransfase"/>
</dbReference>
<dbReference type="PRINTS" id="PR00099">
    <property type="entry name" value="CPSGATASE"/>
</dbReference>
<name>A0A2N3G7X7_9ACTN</name>
<evidence type="ECO:0000313" key="3">
    <source>
        <dbReference type="EMBL" id="PKQ28694.1"/>
    </source>
</evidence>
<organism evidence="3 4">
    <name type="scientific">Candidatus Anoxymicrobium japonicum</name>
    <dbReference type="NCBI Taxonomy" id="2013648"/>
    <lineage>
        <taxon>Bacteria</taxon>
        <taxon>Bacillati</taxon>
        <taxon>Actinomycetota</taxon>
        <taxon>Candidatus Geothermincolia</taxon>
        <taxon>Candidatus Geothermincolales</taxon>
        <taxon>Candidatus Anoxymicrobiaceae</taxon>
        <taxon>Candidatus Anoxymicrobium</taxon>
    </lineage>
</organism>
<dbReference type="EC" id="4.1.3.27" evidence="3"/>
<dbReference type="Proteomes" id="UP000233654">
    <property type="component" value="Unassembled WGS sequence"/>
</dbReference>
<proteinExistence type="predicted"/>
<keyword evidence="1" id="KW-0315">Glutamine amidotransferase</keyword>
<dbReference type="FunFam" id="3.40.50.880:FF:000003">
    <property type="entry name" value="Anthranilate synthase component II"/>
    <property type="match status" value="1"/>
</dbReference>
<dbReference type="PROSITE" id="PS51273">
    <property type="entry name" value="GATASE_TYPE_1"/>
    <property type="match status" value="1"/>
</dbReference>
<dbReference type="EMBL" id="PHEX01000008">
    <property type="protein sequence ID" value="PKQ28694.1"/>
    <property type="molecule type" value="Genomic_DNA"/>
</dbReference>
<dbReference type="PRINTS" id="PR00096">
    <property type="entry name" value="GATASE"/>
</dbReference>
<keyword evidence="3" id="KW-0456">Lyase</keyword>
<feature type="domain" description="Glutamine amidotransferase" evidence="2">
    <location>
        <begin position="3"/>
        <end position="185"/>
    </location>
</feature>
<dbReference type="PANTHER" id="PTHR43418:SF4">
    <property type="entry name" value="MULTIFUNCTIONAL TRYPTOPHAN BIOSYNTHESIS PROTEIN"/>
    <property type="match status" value="1"/>
</dbReference>
<dbReference type="Gene3D" id="3.40.50.880">
    <property type="match status" value="1"/>
</dbReference>
<reference evidence="3 4" key="1">
    <citation type="journal article" date="2017" name="ISME J.">
        <title>Potential for microbial H2 and metal transformations associated with novel bacteria and archaea in deep terrestrial subsurface sediments.</title>
        <authorList>
            <person name="Hernsdorf A.W."/>
            <person name="Amano Y."/>
            <person name="Miyakawa K."/>
            <person name="Ise K."/>
            <person name="Suzuki Y."/>
            <person name="Anantharaman K."/>
            <person name="Probst A."/>
            <person name="Burstein D."/>
            <person name="Thomas B.C."/>
            <person name="Banfield J.F."/>
        </authorList>
    </citation>
    <scope>NUCLEOTIDE SEQUENCE [LARGE SCALE GENOMIC DNA]</scope>
    <source>
        <strain evidence="3">HGW-Actinobacteria-3</strain>
    </source>
</reference>
<dbReference type="PANTHER" id="PTHR43418">
    <property type="entry name" value="MULTIFUNCTIONAL TRYPTOPHAN BIOSYNTHESIS PROTEIN-RELATED"/>
    <property type="match status" value="1"/>
</dbReference>
<dbReference type="PRINTS" id="PR00097">
    <property type="entry name" value="ANTSNTHASEII"/>
</dbReference>
<dbReference type="GO" id="GO:0004049">
    <property type="term" value="F:anthranilate synthase activity"/>
    <property type="evidence" value="ECO:0007669"/>
    <property type="project" value="UniProtKB-EC"/>
</dbReference>
<dbReference type="CDD" id="cd01743">
    <property type="entry name" value="GATase1_Anthranilate_Synthase"/>
    <property type="match status" value="1"/>
</dbReference>
<gene>
    <name evidence="3" type="ORF">CVT63_01390</name>
</gene>
<dbReference type="InterPro" id="IPR029062">
    <property type="entry name" value="Class_I_gatase-like"/>
</dbReference>
<protein>
    <submittedName>
        <fullName evidence="3">Anthranilate/aminodeoxychorismate synthase component II</fullName>
        <ecNumber evidence="3">4.1.3.27</ecNumber>
    </submittedName>
</protein>
<dbReference type="GO" id="GO:0005829">
    <property type="term" value="C:cytosol"/>
    <property type="evidence" value="ECO:0007669"/>
    <property type="project" value="TreeGrafter"/>
</dbReference>
<comment type="caution">
    <text evidence="3">The sequence shown here is derived from an EMBL/GenBank/DDBJ whole genome shotgun (WGS) entry which is preliminary data.</text>
</comment>
<dbReference type="InterPro" id="IPR006221">
    <property type="entry name" value="TrpG/PapA_dom"/>
</dbReference>
<dbReference type="NCBIfam" id="TIGR00566">
    <property type="entry name" value="trpG_papA"/>
    <property type="match status" value="1"/>
</dbReference>
<evidence type="ECO:0000313" key="4">
    <source>
        <dbReference type="Proteomes" id="UP000233654"/>
    </source>
</evidence>